<reference evidence="2 3" key="1">
    <citation type="submission" date="2016-11" db="EMBL/GenBank/DDBJ databases">
        <authorList>
            <person name="Jaros S."/>
            <person name="Januszkiewicz K."/>
            <person name="Wedrychowicz H."/>
        </authorList>
    </citation>
    <scope>NUCLEOTIDE SEQUENCE [LARGE SCALE GENOMIC DNA]</scope>
    <source>
        <strain evidence="2 3">DSM 21986</strain>
    </source>
</reference>
<name>A0A1M5EJX0_9BACT</name>
<protein>
    <submittedName>
        <fullName evidence="2">Iron-sulfur cluster repair protein YtfE, RIC family, contains ScdAN and hemerythrin domains</fullName>
    </submittedName>
</protein>
<evidence type="ECO:0000313" key="3">
    <source>
        <dbReference type="Proteomes" id="UP000184041"/>
    </source>
</evidence>
<dbReference type="EMBL" id="FQUS01000013">
    <property type="protein sequence ID" value="SHF79593.1"/>
    <property type="molecule type" value="Genomic_DNA"/>
</dbReference>
<dbReference type="OrthoDB" id="1523105at2"/>
<dbReference type="GO" id="GO:0005737">
    <property type="term" value="C:cytoplasm"/>
    <property type="evidence" value="ECO:0007669"/>
    <property type="project" value="UniProtKB-SubCell"/>
</dbReference>
<proteinExistence type="predicted"/>
<dbReference type="Proteomes" id="UP000184041">
    <property type="component" value="Unassembled WGS sequence"/>
</dbReference>
<dbReference type="InterPro" id="IPR019903">
    <property type="entry name" value="RIC_family"/>
</dbReference>
<dbReference type="RefSeq" id="WP_073064890.1">
    <property type="nucleotide sequence ID" value="NZ_FQUS01000013.1"/>
</dbReference>
<sequence length="249" mass="29143">MKKIKQSLDHLTPGATLSQIASAHRRVNDLLRSIGLDPSSRSDETLRAVCQQRQWNESEVLHWIREKTLASYVHRPEEVRPEEPERSTNLTKWCEYISEGFHPLNIELLNEIADTFPRVAKVHGNQYPRLKYMCGHFKRFSGDLELYFKFQSKKLFPLAGKLDDPRQQLLDGTIRKLEQGIRIVEKDQQRLLQLMEILREKGHQLGNPKDATFRILNQHFKMLEEQLKKQFNVGKKIIIPLIQQKLGSI</sequence>
<evidence type="ECO:0000256" key="1">
    <source>
        <dbReference type="ARBA" id="ARBA00004496"/>
    </source>
</evidence>
<keyword evidence="3" id="KW-1185">Reference proteome</keyword>
<dbReference type="AlphaFoldDB" id="A0A1M5EJX0"/>
<organism evidence="2 3">
    <name type="scientific">Fodinibius roseus</name>
    <dbReference type="NCBI Taxonomy" id="1194090"/>
    <lineage>
        <taxon>Bacteria</taxon>
        <taxon>Pseudomonadati</taxon>
        <taxon>Balneolota</taxon>
        <taxon>Balneolia</taxon>
        <taxon>Balneolales</taxon>
        <taxon>Balneolaceae</taxon>
        <taxon>Fodinibius</taxon>
    </lineage>
</organism>
<dbReference type="STRING" id="1194090.SAMN05443144_11384"/>
<gene>
    <name evidence="2" type="ORF">SAMN05443144_11384</name>
</gene>
<comment type="subcellular location">
    <subcellularLocation>
        <location evidence="1">Cytoplasm</location>
    </subcellularLocation>
</comment>
<dbReference type="PANTHER" id="PTHR36438:SF1">
    <property type="entry name" value="IRON-SULFUR CLUSTER REPAIR PROTEIN YTFE"/>
    <property type="match status" value="1"/>
</dbReference>
<dbReference type="PANTHER" id="PTHR36438">
    <property type="entry name" value="IRON-SULFUR CLUSTER REPAIR PROTEIN YTFE"/>
    <property type="match status" value="1"/>
</dbReference>
<accession>A0A1M5EJX0</accession>
<evidence type="ECO:0000313" key="2">
    <source>
        <dbReference type="EMBL" id="SHF79593.1"/>
    </source>
</evidence>